<feature type="domain" description="Solute-binding protein family 3/N-terminal" evidence="6">
    <location>
        <begin position="61"/>
        <end position="280"/>
    </location>
</feature>
<evidence type="ECO:0000313" key="8">
    <source>
        <dbReference type="Proteomes" id="UP000033163"/>
    </source>
</evidence>
<feature type="chain" id="PRO_5002419470" evidence="5">
    <location>
        <begin position="28"/>
        <end position="283"/>
    </location>
</feature>
<evidence type="ECO:0000313" key="7">
    <source>
        <dbReference type="EMBL" id="CQR55464.1"/>
    </source>
</evidence>
<dbReference type="RefSeq" id="WP_020433963.1">
    <property type="nucleotide sequence ID" value="NZ_AGBD01001833.1"/>
</dbReference>
<accession>A0A0E4CWM7</accession>
<evidence type="ECO:0000256" key="1">
    <source>
        <dbReference type="ARBA" id="ARBA00004196"/>
    </source>
</evidence>
<dbReference type="GO" id="GO:0030313">
    <property type="term" value="C:cell envelope"/>
    <property type="evidence" value="ECO:0007669"/>
    <property type="project" value="UniProtKB-SubCell"/>
</dbReference>
<dbReference type="Proteomes" id="UP000033163">
    <property type="component" value="Chromosome I"/>
</dbReference>
<dbReference type="SMART" id="SM00062">
    <property type="entry name" value="PBPb"/>
    <property type="match status" value="1"/>
</dbReference>
<dbReference type="SUPFAM" id="SSF53850">
    <property type="entry name" value="Periplasmic binding protein-like II"/>
    <property type="match status" value="1"/>
</dbReference>
<name>A0A0E4CWM7_9BACL</name>
<dbReference type="PROSITE" id="PS51257">
    <property type="entry name" value="PROKAR_LIPOPROTEIN"/>
    <property type="match status" value="1"/>
</dbReference>
<dbReference type="PROSITE" id="PS01039">
    <property type="entry name" value="SBP_BACTERIAL_3"/>
    <property type="match status" value="1"/>
</dbReference>
<sequence length="283" mass="30220">MKKLSLTILMLLTVVLVAACGNNTNNAAGNNTAAESSAAPTAEASAPAEQNSLEAIKASGKLRIGTEGTYAPFTFHDASGKLTGFDVEIAEEVAKRLGVKPEFFETQWDGIFAGMDAKRFDVIFNEVSITDERKVKYDFSDPYIVSKAVLIVGEKNEDIKTFADLKGKKAGQSLTSNLSDIARENGAEIVVTDGFNQAIDLLTSGRIDATVNDGLSYLDLKKQKPDVKIKVVDEIAEGSQSAAVFLKGNDELVAAVSEALAAMKSDGTYLKISEKYFGADVSK</sequence>
<evidence type="ECO:0000259" key="6">
    <source>
        <dbReference type="SMART" id="SM00062"/>
    </source>
</evidence>
<dbReference type="STRING" id="483937.AMQ84_29220"/>
<dbReference type="HOGENOM" id="CLU_019602_18_5_9"/>
<dbReference type="CDD" id="cd13711">
    <property type="entry name" value="PBP2_Ngo0372_TcyA"/>
    <property type="match status" value="1"/>
</dbReference>
<dbReference type="Gene3D" id="3.40.190.10">
    <property type="entry name" value="Periplasmic binding protein-like II"/>
    <property type="match status" value="2"/>
</dbReference>
<evidence type="ECO:0000256" key="5">
    <source>
        <dbReference type="SAM" id="SignalP"/>
    </source>
</evidence>
<dbReference type="Pfam" id="PF00497">
    <property type="entry name" value="SBP_bac_3"/>
    <property type="match status" value="1"/>
</dbReference>
<protein>
    <submittedName>
        <fullName evidence="7">Amino acid ABC transporter</fullName>
    </submittedName>
</protein>
<comment type="similarity">
    <text evidence="2 4">Belongs to the bacterial solute-binding protein 3 family.</text>
</comment>
<dbReference type="PATRIC" id="fig|1073571.4.peg.3265"/>
<reference evidence="8" key="1">
    <citation type="submission" date="2015-03" db="EMBL/GenBank/DDBJ databases">
        <authorList>
            <person name="Wibberg D."/>
        </authorList>
    </citation>
    <scope>NUCLEOTIDE SEQUENCE [LARGE SCALE GENOMIC DNA]</scope>
</reference>
<dbReference type="InterPro" id="IPR018313">
    <property type="entry name" value="SBP_3_CS"/>
</dbReference>
<evidence type="ECO:0000256" key="4">
    <source>
        <dbReference type="RuleBase" id="RU003744"/>
    </source>
</evidence>
<dbReference type="PANTHER" id="PTHR35936">
    <property type="entry name" value="MEMBRANE-BOUND LYTIC MUREIN TRANSGLYCOSYLASE F"/>
    <property type="match status" value="1"/>
</dbReference>
<dbReference type="InterPro" id="IPR001638">
    <property type="entry name" value="Solute-binding_3/MltF_N"/>
</dbReference>
<feature type="signal peptide" evidence="5">
    <location>
        <begin position="1"/>
        <end position="27"/>
    </location>
</feature>
<dbReference type="PANTHER" id="PTHR35936:SF34">
    <property type="entry name" value="ABC TRANSPORTER EXTRACELLULAR-BINDING PROTEIN YCKB-RELATED"/>
    <property type="match status" value="1"/>
</dbReference>
<organism evidence="7 8">
    <name type="scientific">Paenibacillus riograndensis SBR5</name>
    <dbReference type="NCBI Taxonomy" id="1073571"/>
    <lineage>
        <taxon>Bacteria</taxon>
        <taxon>Bacillati</taxon>
        <taxon>Bacillota</taxon>
        <taxon>Bacilli</taxon>
        <taxon>Bacillales</taxon>
        <taxon>Paenibacillaceae</taxon>
        <taxon>Paenibacillus</taxon>
        <taxon>Paenibacillus sonchi group</taxon>
    </lineage>
</organism>
<proteinExistence type="inferred from homology"/>
<evidence type="ECO:0000256" key="3">
    <source>
        <dbReference type="ARBA" id="ARBA00022729"/>
    </source>
</evidence>
<dbReference type="KEGG" id="pri:PRIO_3061"/>
<gene>
    <name evidence="7" type="ORF">PRIO_3061</name>
</gene>
<comment type="subcellular location">
    <subcellularLocation>
        <location evidence="1">Cell envelope</location>
    </subcellularLocation>
</comment>
<dbReference type="EMBL" id="LN831776">
    <property type="protein sequence ID" value="CQR55464.1"/>
    <property type="molecule type" value="Genomic_DNA"/>
</dbReference>
<dbReference type="AlphaFoldDB" id="A0A0E4CWM7"/>
<keyword evidence="3 5" id="KW-0732">Signal</keyword>
<evidence type="ECO:0000256" key="2">
    <source>
        <dbReference type="ARBA" id="ARBA00010333"/>
    </source>
</evidence>